<proteinExistence type="predicted"/>
<dbReference type="AlphaFoldDB" id="A0A0S3PWT7"/>
<name>A0A0S3PWT7_9BRAD</name>
<dbReference type="KEGG" id="vgo:GJW-30_1_02932"/>
<dbReference type="OrthoDB" id="7657788at2"/>
<keyword evidence="3" id="KW-1185">Reference proteome</keyword>
<dbReference type="SUPFAM" id="SSF55681">
    <property type="entry name" value="Class II aaRS and biotin synthetases"/>
    <property type="match status" value="1"/>
</dbReference>
<accession>A0A0S3PWT7</accession>
<reference evidence="2 3" key="1">
    <citation type="submission" date="2015-08" db="EMBL/GenBank/DDBJ databases">
        <title>Investigation of the bacterial diversity of lava forest soil.</title>
        <authorList>
            <person name="Lee J.S."/>
        </authorList>
    </citation>
    <scope>NUCLEOTIDE SEQUENCE [LARGE SCALE GENOMIC DNA]</scope>
    <source>
        <strain evidence="2 3">GJW-30</strain>
    </source>
</reference>
<dbReference type="Gene3D" id="3.30.930.10">
    <property type="entry name" value="Bira Bifunctional Protein, Domain 2"/>
    <property type="match status" value="1"/>
</dbReference>
<organism evidence="2 3">
    <name type="scientific">Variibacter gotjawalensis</name>
    <dbReference type="NCBI Taxonomy" id="1333996"/>
    <lineage>
        <taxon>Bacteria</taxon>
        <taxon>Pseudomonadati</taxon>
        <taxon>Pseudomonadota</taxon>
        <taxon>Alphaproteobacteria</taxon>
        <taxon>Hyphomicrobiales</taxon>
        <taxon>Nitrobacteraceae</taxon>
        <taxon>Variibacter</taxon>
    </lineage>
</organism>
<dbReference type="Pfam" id="PF16917">
    <property type="entry name" value="BPL_LplA_LipB_2"/>
    <property type="match status" value="1"/>
</dbReference>
<dbReference type="InterPro" id="IPR045864">
    <property type="entry name" value="aa-tRNA-synth_II/BPL/LPL"/>
</dbReference>
<dbReference type="InterPro" id="IPR004143">
    <property type="entry name" value="BPL_LPL_catalytic"/>
</dbReference>
<dbReference type="Proteomes" id="UP000236884">
    <property type="component" value="Chromosome"/>
</dbReference>
<evidence type="ECO:0000259" key="1">
    <source>
        <dbReference type="Pfam" id="PF16917"/>
    </source>
</evidence>
<sequence length="251" mass="26965">MSSPPRARSPYADKLVLPPPFSPVMLREAGDAFAHACAIAGPDQAAVLVWVGRFDAVEFALILEPEETLAQARRAFYAGMVALGDALAVHAPPEKPIHYGWPDAIMVDGGVVGGGRFAWPSGAGEQDVPDWLVFGASVRTVTMGAGEPGLLPFSTALEEEGFDGLETGALIESFSRHFMTALEVWREDGFAELGKQYLARLPAASGVRREFADNGDLVELGILKKDRDIRGLAEALRLPTWLDPLTGVILR</sequence>
<gene>
    <name evidence="2" type="ORF">GJW-30_1_02932</name>
</gene>
<dbReference type="RefSeq" id="WP_096356558.1">
    <property type="nucleotide sequence ID" value="NZ_AP014946.1"/>
</dbReference>
<evidence type="ECO:0000313" key="2">
    <source>
        <dbReference type="EMBL" id="BAT60395.1"/>
    </source>
</evidence>
<protein>
    <recommendedName>
        <fullName evidence="1">BPL/LPL catalytic domain-containing protein</fullName>
    </recommendedName>
</protein>
<evidence type="ECO:0000313" key="3">
    <source>
        <dbReference type="Proteomes" id="UP000236884"/>
    </source>
</evidence>
<feature type="domain" description="BPL/LPL catalytic" evidence="1">
    <location>
        <begin position="17"/>
        <end position="198"/>
    </location>
</feature>
<dbReference type="EMBL" id="AP014946">
    <property type="protein sequence ID" value="BAT60395.1"/>
    <property type="molecule type" value="Genomic_DNA"/>
</dbReference>